<dbReference type="KEGG" id="mpp:MICPUCDRAFT_17192"/>
<dbReference type="OrthoDB" id="5587616at2759"/>
<keyword evidence="1" id="KW-0677">Repeat</keyword>
<dbReference type="PANTHER" id="PTHR15081:SF1">
    <property type="entry name" value="NUCLEAR AUTOANTIGENIC SPERM PROTEIN"/>
    <property type="match status" value="1"/>
</dbReference>
<dbReference type="GO" id="GO:0006335">
    <property type="term" value="P:DNA replication-dependent chromatin assembly"/>
    <property type="evidence" value="ECO:0007669"/>
    <property type="project" value="TreeGrafter"/>
</dbReference>
<keyword evidence="2" id="KW-0802">TPR repeat</keyword>
<evidence type="ECO:0000256" key="1">
    <source>
        <dbReference type="ARBA" id="ARBA00022737"/>
    </source>
</evidence>
<dbReference type="AlphaFoldDB" id="C1MSU2"/>
<evidence type="ECO:0000256" key="2">
    <source>
        <dbReference type="ARBA" id="ARBA00022803"/>
    </source>
</evidence>
<dbReference type="GO" id="GO:0005654">
    <property type="term" value="C:nucleoplasm"/>
    <property type="evidence" value="ECO:0007669"/>
    <property type="project" value="TreeGrafter"/>
</dbReference>
<dbReference type="InterPro" id="IPR051730">
    <property type="entry name" value="NASP-like"/>
</dbReference>
<evidence type="ECO:0000313" key="3">
    <source>
        <dbReference type="EMBL" id="EEH56838.1"/>
    </source>
</evidence>
<dbReference type="eggNOG" id="KOG4563">
    <property type="taxonomic scope" value="Eukaryota"/>
</dbReference>
<organism evidence="4">
    <name type="scientific">Micromonas pusilla (strain CCMP1545)</name>
    <name type="common">Picoplanktonic green alga</name>
    <dbReference type="NCBI Taxonomy" id="564608"/>
    <lineage>
        <taxon>Eukaryota</taxon>
        <taxon>Viridiplantae</taxon>
        <taxon>Chlorophyta</taxon>
        <taxon>Mamiellophyceae</taxon>
        <taxon>Mamiellales</taxon>
        <taxon>Mamiellaceae</taxon>
        <taxon>Micromonas</taxon>
    </lineage>
</organism>
<dbReference type="OMA" id="CKSIKAN"/>
<dbReference type="GeneID" id="9684178"/>
<name>C1MSU2_MICPC</name>
<dbReference type="RefSeq" id="XP_003058383.1">
    <property type="nucleotide sequence ID" value="XM_003058337.1"/>
</dbReference>
<dbReference type="STRING" id="564608.C1MSU2"/>
<gene>
    <name evidence="3" type="ORF">MICPUCDRAFT_17192</name>
</gene>
<reference evidence="3 4" key="1">
    <citation type="journal article" date="2009" name="Science">
        <title>Green evolution and dynamic adaptations revealed by genomes of the marine picoeukaryotes Micromonas.</title>
        <authorList>
            <person name="Worden A.Z."/>
            <person name="Lee J.H."/>
            <person name="Mock T."/>
            <person name="Rouze P."/>
            <person name="Simmons M.P."/>
            <person name="Aerts A.L."/>
            <person name="Allen A.E."/>
            <person name="Cuvelier M.L."/>
            <person name="Derelle E."/>
            <person name="Everett M.V."/>
            <person name="Foulon E."/>
            <person name="Grimwood J."/>
            <person name="Gundlach H."/>
            <person name="Henrissat B."/>
            <person name="Napoli C."/>
            <person name="McDonald S.M."/>
            <person name="Parker M.S."/>
            <person name="Rombauts S."/>
            <person name="Salamov A."/>
            <person name="Von Dassow P."/>
            <person name="Badger J.H."/>
            <person name="Coutinho P.M."/>
            <person name="Demir E."/>
            <person name="Dubchak I."/>
            <person name="Gentemann C."/>
            <person name="Eikrem W."/>
            <person name="Gready J.E."/>
            <person name="John U."/>
            <person name="Lanier W."/>
            <person name="Lindquist E.A."/>
            <person name="Lucas S."/>
            <person name="Mayer K.F."/>
            <person name="Moreau H."/>
            <person name="Not F."/>
            <person name="Otillar R."/>
            <person name="Panaud O."/>
            <person name="Pangilinan J."/>
            <person name="Paulsen I."/>
            <person name="Piegu B."/>
            <person name="Poliakov A."/>
            <person name="Robbens S."/>
            <person name="Schmutz J."/>
            <person name="Toulza E."/>
            <person name="Wyss T."/>
            <person name="Zelensky A."/>
            <person name="Zhou K."/>
            <person name="Armbrust E.V."/>
            <person name="Bhattacharya D."/>
            <person name="Goodenough U.W."/>
            <person name="Van de Peer Y."/>
            <person name="Grigoriev I.V."/>
        </authorList>
    </citation>
    <scope>NUCLEOTIDE SEQUENCE [LARGE SCALE GENOMIC DNA]</scope>
    <source>
        <strain evidence="3 4">CCMP1545</strain>
    </source>
</reference>
<accession>C1MSU2</accession>
<feature type="non-terminal residue" evidence="3">
    <location>
        <position position="68"/>
    </location>
</feature>
<protein>
    <submittedName>
        <fullName evidence="3">Predicted protein</fullName>
    </submittedName>
</protein>
<sequence length="68" mass="7535">MTTPTEADATTAFDEGCKSIKANDMELAIEKLARALEIRSALYGEQDIKTASAYYKYGCALFYKAQDE</sequence>
<dbReference type="GO" id="GO:0042393">
    <property type="term" value="F:histone binding"/>
    <property type="evidence" value="ECO:0007669"/>
    <property type="project" value="TreeGrafter"/>
</dbReference>
<proteinExistence type="predicted"/>
<dbReference type="GO" id="GO:0034080">
    <property type="term" value="P:CENP-A containing chromatin assembly"/>
    <property type="evidence" value="ECO:0007669"/>
    <property type="project" value="TreeGrafter"/>
</dbReference>
<evidence type="ECO:0000313" key="4">
    <source>
        <dbReference type="Proteomes" id="UP000001876"/>
    </source>
</evidence>
<dbReference type="Proteomes" id="UP000001876">
    <property type="component" value="Unassembled WGS sequence"/>
</dbReference>
<dbReference type="PANTHER" id="PTHR15081">
    <property type="entry name" value="NUCLEAR AUTOANTIGENIC SPERM PROTEIN NASP -RELATED"/>
    <property type="match status" value="1"/>
</dbReference>
<keyword evidence="4" id="KW-1185">Reference proteome</keyword>
<dbReference type="EMBL" id="GG663739">
    <property type="protein sequence ID" value="EEH56838.1"/>
    <property type="molecule type" value="Genomic_DNA"/>
</dbReference>